<protein>
    <submittedName>
        <fullName evidence="2">Uncharacterized protein</fullName>
    </submittedName>
</protein>
<name>A0A9W8AXC4_9FUNG</name>
<evidence type="ECO:0000313" key="3">
    <source>
        <dbReference type="Proteomes" id="UP001150925"/>
    </source>
</evidence>
<dbReference type="EMBL" id="JANBPY010000342">
    <property type="protein sequence ID" value="KAJ1967411.1"/>
    <property type="molecule type" value="Genomic_DNA"/>
</dbReference>
<proteinExistence type="predicted"/>
<evidence type="ECO:0000256" key="1">
    <source>
        <dbReference type="SAM" id="MobiDB-lite"/>
    </source>
</evidence>
<feature type="region of interest" description="Disordered" evidence="1">
    <location>
        <begin position="62"/>
        <end position="87"/>
    </location>
</feature>
<dbReference type="Proteomes" id="UP001150925">
    <property type="component" value="Unassembled WGS sequence"/>
</dbReference>
<reference evidence="2" key="1">
    <citation type="submission" date="2022-07" db="EMBL/GenBank/DDBJ databases">
        <title>Phylogenomic reconstructions and comparative analyses of Kickxellomycotina fungi.</title>
        <authorList>
            <person name="Reynolds N.K."/>
            <person name="Stajich J.E."/>
            <person name="Barry K."/>
            <person name="Grigoriev I.V."/>
            <person name="Crous P."/>
            <person name="Smith M.E."/>
        </authorList>
    </citation>
    <scope>NUCLEOTIDE SEQUENCE</scope>
    <source>
        <strain evidence="2">RSA 1196</strain>
    </source>
</reference>
<comment type="caution">
    <text evidence="2">The sequence shown here is derived from an EMBL/GenBank/DDBJ whole genome shotgun (WGS) entry which is preliminary data.</text>
</comment>
<sequence length="130" mass="14539">MTVQTHFPFPRTYVDSAILERLEKAFHLIESQYKLVDAPSTGKETNAARWCCTPQSHALVNRGHKAAHDSGITSNDESSDDDSIEPLTAGTLAEKADAVVAILEDWLGELETQSLYRYYATIQYVESRYA</sequence>
<feature type="non-terminal residue" evidence="2">
    <location>
        <position position="130"/>
    </location>
</feature>
<gene>
    <name evidence="2" type="ORF">IWQ62_001875</name>
</gene>
<accession>A0A9W8AXC4</accession>
<keyword evidence="3" id="KW-1185">Reference proteome</keyword>
<organism evidence="2 3">
    <name type="scientific">Dispira parvispora</name>
    <dbReference type="NCBI Taxonomy" id="1520584"/>
    <lineage>
        <taxon>Eukaryota</taxon>
        <taxon>Fungi</taxon>
        <taxon>Fungi incertae sedis</taxon>
        <taxon>Zoopagomycota</taxon>
        <taxon>Kickxellomycotina</taxon>
        <taxon>Dimargaritomycetes</taxon>
        <taxon>Dimargaritales</taxon>
        <taxon>Dimargaritaceae</taxon>
        <taxon>Dispira</taxon>
    </lineage>
</organism>
<dbReference type="AlphaFoldDB" id="A0A9W8AXC4"/>
<evidence type="ECO:0000313" key="2">
    <source>
        <dbReference type="EMBL" id="KAJ1967411.1"/>
    </source>
</evidence>